<evidence type="ECO:0000313" key="2">
    <source>
        <dbReference type="EMBL" id="ESP00296.1"/>
    </source>
</evidence>
<dbReference type="EMBL" id="KB200786">
    <property type="protein sequence ID" value="ESP00296.1"/>
    <property type="molecule type" value="Genomic_DNA"/>
</dbReference>
<accession>V4AYQ1</accession>
<dbReference type="RefSeq" id="XP_009049040.1">
    <property type="nucleotide sequence ID" value="XM_009050792.1"/>
</dbReference>
<organism evidence="2 3">
    <name type="scientific">Lottia gigantea</name>
    <name type="common">Giant owl limpet</name>
    <dbReference type="NCBI Taxonomy" id="225164"/>
    <lineage>
        <taxon>Eukaryota</taxon>
        <taxon>Metazoa</taxon>
        <taxon>Spiralia</taxon>
        <taxon>Lophotrochozoa</taxon>
        <taxon>Mollusca</taxon>
        <taxon>Gastropoda</taxon>
        <taxon>Patellogastropoda</taxon>
        <taxon>Lottioidea</taxon>
        <taxon>Lottiidae</taxon>
        <taxon>Lottia</taxon>
    </lineage>
</organism>
<keyword evidence="1" id="KW-1133">Transmembrane helix</keyword>
<dbReference type="Proteomes" id="UP000030746">
    <property type="component" value="Unassembled WGS sequence"/>
</dbReference>
<keyword evidence="1" id="KW-0812">Transmembrane</keyword>
<gene>
    <name evidence="2" type="ORF">LOTGIDRAFT_173320</name>
</gene>
<evidence type="ECO:0000313" key="3">
    <source>
        <dbReference type="Proteomes" id="UP000030746"/>
    </source>
</evidence>
<keyword evidence="3" id="KW-1185">Reference proteome</keyword>
<feature type="transmembrane region" description="Helical" evidence="1">
    <location>
        <begin position="65"/>
        <end position="82"/>
    </location>
</feature>
<sequence>MCGPSGIPVLFHHNQHSNNIVIQTKSLYHQALDLVKYEVVSLGSHNYIQIHIGEATKTTSSTSKIFLFIVLSMLLLVFFVVLKEIKGSLFNFKGCFETKKKQRHGYLCDN</sequence>
<dbReference type="HOGENOM" id="CLU_2173819_0_0_1"/>
<proteinExistence type="predicted"/>
<dbReference type="AlphaFoldDB" id="V4AYQ1"/>
<dbReference type="KEGG" id="lgi:LOTGIDRAFT_173320"/>
<name>V4AYQ1_LOTGI</name>
<keyword evidence="1" id="KW-0472">Membrane</keyword>
<protein>
    <submittedName>
        <fullName evidence="2">Uncharacterized protein</fullName>
    </submittedName>
</protein>
<dbReference type="GeneID" id="20242336"/>
<evidence type="ECO:0000256" key="1">
    <source>
        <dbReference type="SAM" id="Phobius"/>
    </source>
</evidence>
<reference evidence="2 3" key="1">
    <citation type="journal article" date="2013" name="Nature">
        <title>Insights into bilaterian evolution from three spiralian genomes.</title>
        <authorList>
            <person name="Simakov O."/>
            <person name="Marletaz F."/>
            <person name="Cho S.J."/>
            <person name="Edsinger-Gonzales E."/>
            <person name="Havlak P."/>
            <person name="Hellsten U."/>
            <person name="Kuo D.H."/>
            <person name="Larsson T."/>
            <person name="Lv J."/>
            <person name="Arendt D."/>
            <person name="Savage R."/>
            <person name="Osoegawa K."/>
            <person name="de Jong P."/>
            <person name="Grimwood J."/>
            <person name="Chapman J.A."/>
            <person name="Shapiro H."/>
            <person name="Aerts A."/>
            <person name="Otillar R.P."/>
            <person name="Terry A.Y."/>
            <person name="Boore J.L."/>
            <person name="Grigoriev I.V."/>
            <person name="Lindberg D.R."/>
            <person name="Seaver E.C."/>
            <person name="Weisblat D.A."/>
            <person name="Putnam N.H."/>
            <person name="Rokhsar D.S."/>
        </authorList>
    </citation>
    <scope>NUCLEOTIDE SEQUENCE [LARGE SCALE GENOMIC DNA]</scope>
</reference>
<dbReference type="CTD" id="20242336"/>